<evidence type="ECO:0000313" key="3">
    <source>
        <dbReference type="Proteomes" id="UP001159428"/>
    </source>
</evidence>
<dbReference type="Pfam" id="PF25431">
    <property type="entry name" value="zf-C17orf113"/>
    <property type="match status" value="1"/>
</dbReference>
<name>A0AAU9X0P6_9CNID</name>
<feature type="domain" description="C17orf113 probable zinc finger" evidence="1">
    <location>
        <begin position="1"/>
        <end position="32"/>
    </location>
</feature>
<accession>A0AAU9X0P6</accession>
<proteinExistence type="predicted"/>
<reference evidence="2 3" key="1">
    <citation type="submission" date="2022-05" db="EMBL/GenBank/DDBJ databases">
        <authorList>
            <consortium name="Genoscope - CEA"/>
            <person name="William W."/>
        </authorList>
    </citation>
    <scope>NUCLEOTIDE SEQUENCE [LARGE SCALE GENOMIC DNA]</scope>
</reference>
<organism evidence="2 3">
    <name type="scientific">Pocillopora meandrina</name>
    <dbReference type="NCBI Taxonomy" id="46732"/>
    <lineage>
        <taxon>Eukaryota</taxon>
        <taxon>Metazoa</taxon>
        <taxon>Cnidaria</taxon>
        <taxon>Anthozoa</taxon>
        <taxon>Hexacorallia</taxon>
        <taxon>Scleractinia</taxon>
        <taxon>Astrocoeniina</taxon>
        <taxon>Pocilloporidae</taxon>
        <taxon>Pocillopora</taxon>
    </lineage>
</organism>
<sequence length="74" mass="8548">MSCSICVKYKKNNAFTKGTNNFRSSTLERHVAHHRQTTLWPMGGEFQRAVREVLDEKEEAVLVELKPVNWAAEE</sequence>
<protein>
    <recommendedName>
        <fullName evidence="1">C17orf113 probable zinc finger domain-containing protein</fullName>
    </recommendedName>
</protein>
<dbReference type="AlphaFoldDB" id="A0AAU9X0P6"/>
<dbReference type="InterPro" id="IPR057456">
    <property type="entry name" value="Znf_C17orf113"/>
</dbReference>
<keyword evidence="3" id="KW-1185">Reference proteome</keyword>
<evidence type="ECO:0000313" key="2">
    <source>
        <dbReference type="EMBL" id="CAH3132777.1"/>
    </source>
</evidence>
<comment type="caution">
    <text evidence="2">The sequence shown here is derived from an EMBL/GenBank/DDBJ whole genome shotgun (WGS) entry which is preliminary data.</text>
</comment>
<evidence type="ECO:0000259" key="1">
    <source>
        <dbReference type="Pfam" id="PF25431"/>
    </source>
</evidence>
<gene>
    <name evidence="2" type="ORF">PMEA_00015188</name>
</gene>
<dbReference type="Proteomes" id="UP001159428">
    <property type="component" value="Unassembled WGS sequence"/>
</dbReference>
<dbReference type="EMBL" id="CALNXJ010000027">
    <property type="protein sequence ID" value="CAH3132777.1"/>
    <property type="molecule type" value="Genomic_DNA"/>
</dbReference>